<sequence>MDLILTFVVAHMAFLWHGARFHITSSQVTTINSGDAVLFVESSTIRMRFTRDRGQLFLDLSPAVGDGRSDEWYSIDLVRRLFTGRPETSSVLDASYAEFVERRIEDIEQCFEAERWPATRTELKKIKVRRAKERFG</sequence>
<name>A0A1E2SKR2_LEIXY</name>
<dbReference type="AlphaFoldDB" id="A0A1E2SKR2"/>
<accession>A0A1E2SKR2</accession>
<comment type="caution">
    <text evidence="1">The sequence shown here is derived from an EMBL/GenBank/DDBJ whole genome shotgun (WGS) entry which is preliminary data.</text>
</comment>
<proteinExistence type="predicted"/>
<dbReference type="Proteomes" id="UP000094426">
    <property type="component" value="Unassembled WGS sequence"/>
</dbReference>
<gene>
    <name evidence="1" type="ORF">ATY41_02095</name>
</gene>
<reference evidence="1 2" key="1">
    <citation type="submission" date="2015-11" db="EMBL/GenBank/DDBJ databases">
        <authorList>
            <person name="Zhang Y."/>
            <person name="Guo Z."/>
        </authorList>
    </citation>
    <scope>NUCLEOTIDE SEQUENCE [LARGE SCALE GENOMIC DNA]</scope>
    <source>
        <strain evidence="2">gdw1</strain>
    </source>
</reference>
<dbReference type="EMBL" id="LNZG01000012">
    <property type="protein sequence ID" value="ODA90442.1"/>
    <property type="molecule type" value="Genomic_DNA"/>
</dbReference>
<organism evidence="1 2">
    <name type="scientific">Leifsonia xyli subsp. xyli</name>
    <dbReference type="NCBI Taxonomy" id="59736"/>
    <lineage>
        <taxon>Bacteria</taxon>
        <taxon>Bacillati</taxon>
        <taxon>Actinomycetota</taxon>
        <taxon>Actinomycetes</taxon>
        <taxon>Micrococcales</taxon>
        <taxon>Microbacteriaceae</taxon>
        <taxon>Leifsonia</taxon>
    </lineage>
</organism>
<evidence type="ECO:0000313" key="2">
    <source>
        <dbReference type="Proteomes" id="UP000094426"/>
    </source>
</evidence>
<protein>
    <submittedName>
        <fullName evidence="1">Uncharacterized protein</fullName>
    </submittedName>
</protein>
<evidence type="ECO:0000313" key="1">
    <source>
        <dbReference type="EMBL" id="ODA90442.1"/>
    </source>
</evidence>